<feature type="compositionally biased region" description="Low complexity" evidence="2">
    <location>
        <begin position="320"/>
        <end position="338"/>
    </location>
</feature>
<evidence type="ECO:0000256" key="1">
    <source>
        <dbReference type="ARBA" id="ARBA00022801"/>
    </source>
</evidence>
<dbReference type="SUPFAM" id="SSF53474">
    <property type="entry name" value="alpha/beta-Hydrolases"/>
    <property type="match status" value="1"/>
</dbReference>
<sequence length="712" mass="78283">MHIRTSFSHETTHEDLWIPLPDGTRLHARVWRPLTDAPVPALLEYLPDRLTDRTAPRDWQRHPWYAGHGYASVRVDARGHGNSEGVPTDPYGESERADGVEVIHWLADRPWCSGAVGMFGISRGGFTSLRIAALAPEPLKAIVTVCATDDPYDNDGHRLGGAVLAVETHARAATALADVARPPDPVHVGQVMWRDMWVKRLEKVEPFIHTWLSHPTRDAYWRHAGVREDGGYGGIRAAVLAVGGWHDPSCDTVLRLVESLPADRVRGLIGPWCHQYPDRGLPPGPAIGFLQETLRWWDHWLRPTATSVPDPGPGPGPGPGVNDDPGPGVNDDPDPGVNGRAVMAQPLLRSYVMAAHPPATTYPSLPGHWVGDTAWPSPSVTPIAYALRGAPVLVRSPQHTGVDAGRFRPVGGDADLPPNQREEDARSVCFEFEVPGETWILGRPRVRLRLTSHSPWGQVIARVCDVAADGSSTLVTRGALNLSARYGPDQAVSWKPGSTEDVVFDLTATGYAFPSGHRIRLSLSSAYWPWIWPQPGSAAGLVLDPAGSSLELPVRARESDPRITFEEPEQSEPLGVTSAATLDEPRPERLVARDVARGEWRLEVDPRQDGTRVHPDGLECTEDARDTYTIDESDPLSARTRSTRSIRLHRPELPWDARVETRSELSCDAREFITSNELICKDGNEVVFHRTWERRIPRTPPDWGPGGGMGNP</sequence>
<dbReference type="InterPro" id="IPR008979">
    <property type="entry name" value="Galactose-bd-like_sf"/>
</dbReference>
<dbReference type="SUPFAM" id="SSF49785">
    <property type="entry name" value="Galactose-binding domain-like"/>
    <property type="match status" value="1"/>
</dbReference>
<dbReference type="InterPro" id="IPR005674">
    <property type="entry name" value="CocE/Ser_esterase"/>
</dbReference>
<comment type="caution">
    <text evidence="4">The sequence shown here is derived from an EMBL/GenBank/DDBJ whole genome shotgun (WGS) entry which is preliminary data.</text>
</comment>
<keyword evidence="5" id="KW-1185">Reference proteome</keyword>
<dbReference type="Pfam" id="PF08530">
    <property type="entry name" value="PepX_C"/>
    <property type="match status" value="1"/>
</dbReference>
<dbReference type="Proteomes" id="UP001257627">
    <property type="component" value="Unassembled WGS sequence"/>
</dbReference>
<proteinExistence type="predicted"/>
<keyword evidence="1 4" id="KW-0378">Hydrolase</keyword>
<evidence type="ECO:0000259" key="3">
    <source>
        <dbReference type="SMART" id="SM00939"/>
    </source>
</evidence>
<dbReference type="Gene3D" id="3.40.50.1820">
    <property type="entry name" value="alpha/beta hydrolase"/>
    <property type="match status" value="2"/>
</dbReference>
<feature type="domain" description="Xaa-Pro dipeptidyl-peptidase C-terminal" evidence="3">
    <location>
        <begin position="294"/>
        <end position="574"/>
    </location>
</feature>
<dbReference type="Gene3D" id="2.60.120.260">
    <property type="entry name" value="Galactose-binding domain-like"/>
    <property type="match status" value="1"/>
</dbReference>
<dbReference type="InterPro" id="IPR000383">
    <property type="entry name" value="Xaa-Pro-like_dom"/>
</dbReference>
<gene>
    <name evidence="4" type="ORF">PU648_23810</name>
</gene>
<dbReference type="EMBL" id="JARAKF010000001">
    <property type="protein sequence ID" value="MDU8995324.1"/>
    <property type="molecule type" value="Genomic_DNA"/>
</dbReference>
<organism evidence="4 5">
    <name type="scientific">Streptomyces mirabilis</name>
    <dbReference type="NCBI Taxonomy" id="68239"/>
    <lineage>
        <taxon>Bacteria</taxon>
        <taxon>Bacillati</taxon>
        <taxon>Actinomycetota</taxon>
        <taxon>Actinomycetes</taxon>
        <taxon>Kitasatosporales</taxon>
        <taxon>Streptomycetaceae</taxon>
        <taxon>Streptomyces</taxon>
    </lineage>
</organism>
<dbReference type="NCBIfam" id="TIGR00976">
    <property type="entry name" value="CocE_NonD"/>
    <property type="match status" value="1"/>
</dbReference>
<reference evidence="4 5" key="1">
    <citation type="submission" date="2023-02" db="EMBL/GenBank/DDBJ databases">
        <authorList>
            <person name="Maleckis M."/>
        </authorList>
    </citation>
    <scope>NUCLEOTIDE SEQUENCE [LARGE SCALE GENOMIC DNA]</scope>
    <source>
        <strain evidence="4 5">P8-A2</strain>
    </source>
</reference>
<evidence type="ECO:0000313" key="4">
    <source>
        <dbReference type="EMBL" id="MDU8995324.1"/>
    </source>
</evidence>
<dbReference type="Pfam" id="PF02129">
    <property type="entry name" value="Peptidase_S15"/>
    <property type="match status" value="1"/>
</dbReference>
<dbReference type="GO" id="GO:0016787">
    <property type="term" value="F:hydrolase activity"/>
    <property type="evidence" value="ECO:0007669"/>
    <property type="project" value="UniProtKB-KW"/>
</dbReference>
<accession>A0ABU3UN50</accession>
<dbReference type="InterPro" id="IPR029058">
    <property type="entry name" value="AB_hydrolase_fold"/>
</dbReference>
<evidence type="ECO:0000256" key="2">
    <source>
        <dbReference type="SAM" id="MobiDB-lite"/>
    </source>
</evidence>
<protein>
    <submittedName>
        <fullName evidence="4">CocE/NonD family hydrolase</fullName>
    </submittedName>
</protein>
<dbReference type="SMART" id="SM00939">
    <property type="entry name" value="PepX_C"/>
    <property type="match status" value="1"/>
</dbReference>
<name>A0ABU3UN50_9ACTN</name>
<dbReference type="InterPro" id="IPR013736">
    <property type="entry name" value="Xaa-Pro_dipept_C"/>
</dbReference>
<feature type="region of interest" description="Disordered" evidence="2">
    <location>
        <begin position="305"/>
        <end position="338"/>
    </location>
</feature>
<evidence type="ECO:0000313" key="5">
    <source>
        <dbReference type="Proteomes" id="UP001257627"/>
    </source>
</evidence>
<dbReference type="RefSeq" id="WP_143615136.1">
    <property type="nucleotide sequence ID" value="NZ_JARAKF010000001.1"/>
</dbReference>